<evidence type="ECO:0000256" key="11">
    <source>
        <dbReference type="ARBA" id="ARBA00038000"/>
    </source>
</evidence>
<reference evidence="15 16" key="1">
    <citation type="submission" date="2023-03" db="EMBL/GenBank/DDBJ databases">
        <title>Bacillus Genome Sequencing.</title>
        <authorList>
            <person name="Dunlap C."/>
        </authorList>
    </citation>
    <scope>NUCLEOTIDE SEQUENCE [LARGE SCALE GENOMIC DNA]</scope>
    <source>
        <strain evidence="15 16">BD-525</strain>
    </source>
</reference>
<dbReference type="SUPFAM" id="SSF52540">
    <property type="entry name" value="P-loop containing nucleoside triphosphate hydrolases"/>
    <property type="match status" value="1"/>
</dbReference>
<evidence type="ECO:0000256" key="1">
    <source>
        <dbReference type="ARBA" id="ARBA00004496"/>
    </source>
</evidence>
<keyword evidence="9" id="KW-0238">DNA-binding</keyword>
<dbReference type="Proteomes" id="UP001344632">
    <property type="component" value="Unassembled WGS sequence"/>
</dbReference>
<keyword evidence="3" id="KW-0677">Repeat</keyword>
<dbReference type="PANTHER" id="PTHR43152:SF3">
    <property type="entry name" value="UVRABC SYSTEM PROTEIN A"/>
    <property type="match status" value="1"/>
</dbReference>
<evidence type="ECO:0000256" key="3">
    <source>
        <dbReference type="ARBA" id="ARBA00022737"/>
    </source>
</evidence>
<sequence>MKNIDLRIPRGRLTVIIGVSGSGKSSLAFDTLYEEGKRRYLMFSGTQFMVDAAPTFDQITDQPLRSP</sequence>
<comment type="caution">
    <text evidence="15">The sequence shown here is derived from an EMBL/GenBank/DDBJ whole genome shotgun (WGS) entry which is preliminary data.</text>
</comment>
<evidence type="ECO:0000256" key="2">
    <source>
        <dbReference type="ARBA" id="ARBA00022490"/>
    </source>
</evidence>
<dbReference type="RefSeq" id="WP_326087140.1">
    <property type="nucleotide sequence ID" value="NZ_JARLKZ010000005.1"/>
</dbReference>
<keyword evidence="8" id="KW-0267">Excision nuclease</keyword>
<feature type="domain" description="ABC transporter" evidence="14">
    <location>
        <begin position="2"/>
        <end position="28"/>
    </location>
</feature>
<organism evidence="15 16">
    <name type="scientific">Paenibacillus dokdonensis</name>
    <dbReference type="NCBI Taxonomy" id="2567944"/>
    <lineage>
        <taxon>Bacteria</taxon>
        <taxon>Bacillati</taxon>
        <taxon>Bacillota</taxon>
        <taxon>Bacilli</taxon>
        <taxon>Bacillales</taxon>
        <taxon>Paenibacillaceae</taxon>
        <taxon>Paenibacillus</taxon>
    </lineage>
</organism>
<evidence type="ECO:0000256" key="7">
    <source>
        <dbReference type="ARBA" id="ARBA00022840"/>
    </source>
</evidence>
<gene>
    <name evidence="15" type="ORF">P4H66_08370</name>
</gene>
<evidence type="ECO:0000256" key="5">
    <source>
        <dbReference type="ARBA" id="ARBA00022763"/>
    </source>
</evidence>
<evidence type="ECO:0000256" key="4">
    <source>
        <dbReference type="ARBA" id="ARBA00022741"/>
    </source>
</evidence>
<evidence type="ECO:0000313" key="15">
    <source>
        <dbReference type="EMBL" id="MEC0239867.1"/>
    </source>
</evidence>
<keyword evidence="4" id="KW-0547">Nucleotide-binding</keyword>
<keyword evidence="2" id="KW-0963">Cytoplasm</keyword>
<keyword evidence="5" id="KW-0227">DNA damage</keyword>
<dbReference type="InterPro" id="IPR027417">
    <property type="entry name" value="P-loop_NTPase"/>
</dbReference>
<evidence type="ECO:0000256" key="10">
    <source>
        <dbReference type="ARBA" id="ARBA00023204"/>
    </source>
</evidence>
<proteinExistence type="inferred from homology"/>
<evidence type="ECO:0000256" key="13">
    <source>
        <dbReference type="ARBA" id="ARBA00042156"/>
    </source>
</evidence>
<keyword evidence="16" id="KW-1185">Reference proteome</keyword>
<name>A0ABU6GJF0_9BACL</name>
<keyword evidence="6" id="KW-0228">DNA excision</keyword>
<comment type="similarity">
    <text evidence="11">Belongs to the ABC transporter superfamily. UvrA family.</text>
</comment>
<evidence type="ECO:0000313" key="16">
    <source>
        <dbReference type="Proteomes" id="UP001344632"/>
    </source>
</evidence>
<evidence type="ECO:0000259" key="14">
    <source>
        <dbReference type="Pfam" id="PF00005"/>
    </source>
</evidence>
<evidence type="ECO:0000256" key="12">
    <source>
        <dbReference type="ARBA" id="ARBA00039316"/>
    </source>
</evidence>
<keyword evidence="10" id="KW-0234">DNA repair</keyword>
<dbReference type="EMBL" id="JARLKZ010000005">
    <property type="protein sequence ID" value="MEC0239867.1"/>
    <property type="molecule type" value="Genomic_DNA"/>
</dbReference>
<evidence type="ECO:0000256" key="6">
    <source>
        <dbReference type="ARBA" id="ARBA00022769"/>
    </source>
</evidence>
<dbReference type="InterPro" id="IPR003439">
    <property type="entry name" value="ABC_transporter-like_ATP-bd"/>
</dbReference>
<evidence type="ECO:0000256" key="8">
    <source>
        <dbReference type="ARBA" id="ARBA00022881"/>
    </source>
</evidence>
<dbReference type="Gene3D" id="3.40.50.300">
    <property type="entry name" value="P-loop containing nucleotide triphosphate hydrolases"/>
    <property type="match status" value="1"/>
</dbReference>
<accession>A0ABU6GJF0</accession>
<keyword evidence="7" id="KW-0067">ATP-binding</keyword>
<comment type="subcellular location">
    <subcellularLocation>
        <location evidence="1">Cytoplasm</location>
    </subcellularLocation>
</comment>
<dbReference type="PANTHER" id="PTHR43152">
    <property type="entry name" value="UVRABC SYSTEM PROTEIN A"/>
    <property type="match status" value="1"/>
</dbReference>
<dbReference type="Pfam" id="PF00005">
    <property type="entry name" value="ABC_tran"/>
    <property type="match status" value="1"/>
</dbReference>
<evidence type="ECO:0000256" key="9">
    <source>
        <dbReference type="ARBA" id="ARBA00023125"/>
    </source>
</evidence>
<protein>
    <recommendedName>
        <fullName evidence="12">UvrABC system protein A</fullName>
    </recommendedName>
    <alternativeName>
        <fullName evidence="13">Excinuclease ABC subunit A</fullName>
    </alternativeName>
</protein>